<sequence>MDIIGSGEVSKKDIQKIVQSNYKYNLKLAFQMSLIYLCLIFLIVKYYFDTTYLGAHTVQLIMENGLTAVFAYAYLILLLELFCVFLCFSTVKRSQFDGRKPNIGAQENVLINASGINIFSEKLSGREIYRIGWNSVAEVELKKQYLYIYTTSKSVQNLCIPSRYFSEDDLVRKILQIQGQER</sequence>
<protein>
    <recommendedName>
        <fullName evidence="4">YcxB family protein</fullName>
    </recommendedName>
</protein>
<name>A0ABT1WSF0_9LACT</name>
<dbReference type="RefSeq" id="WP_256945907.1">
    <property type="nucleotide sequence ID" value="NZ_JANHNZ010000014.1"/>
</dbReference>
<keyword evidence="1" id="KW-0472">Membrane</keyword>
<dbReference type="Proteomes" id="UP001059480">
    <property type="component" value="Unassembled WGS sequence"/>
</dbReference>
<feature type="transmembrane region" description="Helical" evidence="1">
    <location>
        <begin position="68"/>
        <end position="91"/>
    </location>
</feature>
<keyword evidence="1" id="KW-0812">Transmembrane</keyword>
<evidence type="ECO:0000313" key="2">
    <source>
        <dbReference type="EMBL" id="MCQ9210798.1"/>
    </source>
</evidence>
<evidence type="ECO:0000313" key="3">
    <source>
        <dbReference type="Proteomes" id="UP001059480"/>
    </source>
</evidence>
<accession>A0ABT1WSF0</accession>
<evidence type="ECO:0000256" key="1">
    <source>
        <dbReference type="SAM" id="Phobius"/>
    </source>
</evidence>
<keyword evidence="1" id="KW-1133">Transmembrane helix</keyword>
<organism evidence="2 3">
    <name type="scientific">Granulicatella seriolae</name>
    <dbReference type="NCBI Taxonomy" id="2967226"/>
    <lineage>
        <taxon>Bacteria</taxon>
        <taxon>Bacillati</taxon>
        <taxon>Bacillota</taxon>
        <taxon>Bacilli</taxon>
        <taxon>Lactobacillales</taxon>
        <taxon>Carnobacteriaceae</taxon>
        <taxon>Granulicatella</taxon>
    </lineage>
</organism>
<keyword evidence="3" id="KW-1185">Reference proteome</keyword>
<proteinExistence type="predicted"/>
<reference evidence="2" key="1">
    <citation type="submission" date="2022-07" db="EMBL/GenBank/DDBJ databases">
        <authorList>
            <person name="Jung M.-Y."/>
            <person name="Lee M."/>
        </authorList>
    </citation>
    <scope>NUCLEOTIDE SEQUENCE</scope>
    <source>
        <strain evidence="2">S8</strain>
    </source>
</reference>
<feature type="transmembrane region" description="Helical" evidence="1">
    <location>
        <begin position="28"/>
        <end position="48"/>
    </location>
</feature>
<reference evidence="2" key="3">
    <citation type="journal article" date="2023" name="Microbiol. Resour. Announc.">
        <title>Draft Genome Sequence of Granulicatella sp. Strain S8, Isolated from a Marine Fish, Seriola quinqueradiata.</title>
        <authorList>
            <person name="Lee M."/>
            <person name="Farooq A."/>
            <person name="Jeong J.B."/>
            <person name="Jung M.Y."/>
        </authorList>
    </citation>
    <scope>NUCLEOTIDE SEQUENCE</scope>
    <source>
        <strain evidence="2">S8</strain>
    </source>
</reference>
<comment type="caution">
    <text evidence="2">The sequence shown here is derived from an EMBL/GenBank/DDBJ whole genome shotgun (WGS) entry which is preliminary data.</text>
</comment>
<gene>
    <name evidence="2" type="ORF">NPA36_09590</name>
</gene>
<reference evidence="2" key="2">
    <citation type="journal article" date="2023" name="Curr. Microbiol.">
        <title>Granulicatella seriolae sp. nov., a Novel Facultative Anaerobe Isolated from Yellowtail Marine Fish.</title>
        <authorList>
            <person name="Lee M."/>
            <person name="Choi Y.J."/>
            <person name="Farooq A."/>
            <person name="Jeong J.B."/>
            <person name="Jung M.Y."/>
        </authorList>
    </citation>
    <scope>NUCLEOTIDE SEQUENCE</scope>
    <source>
        <strain evidence="2">S8</strain>
    </source>
</reference>
<evidence type="ECO:0008006" key="4">
    <source>
        <dbReference type="Google" id="ProtNLM"/>
    </source>
</evidence>
<dbReference type="EMBL" id="JANHNZ010000014">
    <property type="protein sequence ID" value="MCQ9210798.1"/>
    <property type="molecule type" value="Genomic_DNA"/>
</dbReference>